<organism evidence="2 3">
    <name type="scientific">Gossypium trilobum</name>
    <dbReference type="NCBI Taxonomy" id="34281"/>
    <lineage>
        <taxon>Eukaryota</taxon>
        <taxon>Viridiplantae</taxon>
        <taxon>Streptophyta</taxon>
        <taxon>Embryophyta</taxon>
        <taxon>Tracheophyta</taxon>
        <taxon>Spermatophyta</taxon>
        <taxon>Magnoliopsida</taxon>
        <taxon>eudicotyledons</taxon>
        <taxon>Gunneridae</taxon>
        <taxon>Pentapetalae</taxon>
        <taxon>rosids</taxon>
        <taxon>malvids</taxon>
        <taxon>Malvales</taxon>
        <taxon>Malvaceae</taxon>
        <taxon>Malvoideae</taxon>
        <taxon>Gossypium</taxon>
    </lineage>
</organism>
<evidence type="ECO:0000313" key="2">
    <source>
        <dbReference type="EMBL" id="MBA0782406.1"/>
    </source>
</evidence>
<comment type="caution">
    <text evidence="2">The sequence shown here is derived from an EMBL/GenBank/DDBJ whole genome shotgun (WGS) entry which is preliminary data.</text>
</comment>
<gene>
    <name evidence="2" type="ORF">Gotri_000294</name>
</gene>
<sequence length="121" mass="14080">RQKKAVSEVVLQEVPVASCTSTENKEEGFLGSYYEAKILYPLNNNTLYRMKYKNIIEEEDQTWPLVEIVSTDEVRPMPPPATITRATQVFHYLDRMDAFDNDCWWVGMILFIIVEKSLELS</sequence>
<feature type="domain" description="Agenet-like" evidence="1">
    <location>
        <begin position="24"/>
        <end position="79"/>
    </location>
</feature>
<dbReference type="PANTHER" id="PTHR31917">
    <property type="entry name" value="AGENET DOMAIN-CONTAINING PROTEIN-RELATED"/>
    <property type="match status" value="1"/>
</dbReference>
<accession>A0A7J9FAS8</accession>
<dbReference type="Proteomes" id="UP000593568">
    <property type="component" value="Unassembled WGS sequence"/>
</dbReference>
<dbReference type="AlphaFoldDB" id="A0A7J9FAS8"/>
<keyword evidence="3" id="KW-1185">Reference proteome</keyword>
<proteinExistence type="predicted"/>
<evidence type="ECO:0000313" key="3">
    <source>
        <dbReference type="Proteomes" id="UP000593568"/>
    </source>
</evidence>
<evidence type="ECO:0000259" key="1">
    <source>
        <dbReference type="Pfam" id="PF05641"/>
    </source>
</evidence>
<dbReference type="InterPro" id="IPR008395">
    <property type="entry name" value="Agenet-like_dom"/>
</dbReference>
<dbReference type="PANTHER" id="PTHR31917:SF148">
    <property type="entry name" value="DUF724 DOMAIN-CONTAINING PROTEIN 2"/>
    <property type="match status" value="1"/>
</dbReference>
<name>A0A7J9FAS8_9ROSI</name>
<dbReference type="EMBL" id="JABEZW010000013">
    <property type="protein sequence ID" value="MBA0782406.1"/>
    <property type="molecule type" value="Genomic_DNA"/>
</dbReference>
<feature type="non-terminal residue" evidence="2">
    <location>
        <position position="1"/>
    </location>
</feature>
<dbReference type="Pfam" id="PF05641">
    <property type="entry name" value="Agenet"/>
    <property type="match status" value="1"/>
</dbReference>
<reference evidence="2 3" key="1">
    <citation type="journal article" date="2019" name="Genome Biol. Evol.">
        <title>Insights into the evolution of the New World diploid cottons (Gossypium, subgenus Houzingenia) based on genome sequencing.</title>
        <authorList>
            <person name="Grover C.E."/>
            <person name="Arick M.A. 2nd"/>
            <person name="Thrash A."/>
            <person name="Conover J.L."/>
            <person name="Sanders W.S."/>
            <person name="Peterson D.G."/>
            <person name="Frelichowski J.E."/>
            <person name="Scheffler J.A."/>
            <person name="Scheffler B.E."/>
            <person name="Wendel J.F."/>
        </authorList>
    </citation>
    <scope>NUCLEOTIDE SEQUENCE [LARGE SCALE GENOMIC DNA]</scope>
    <source>
        <strain evidence="2">8</strain>
        <tissue evidence="2">Leaf</tissue>
    </source>
</reference>
<protein>
    <recommendedName>
        <fullName evidence="1">Agenet-like domain-containing protein</fullName>
    </recommendedName>
</protein>